<gene>
    <name evidence="6" type="ordered locus">Mzhil_1438</name>
</gene>
<dbReference type="InterPro" id="IPR012334">
    <property type="entry name" value="Pectin_lyas_fold"/>
</dbReference>
<organism evidence="6 7">
    <name type="scientific">Methanosalsum zhilinae (strain DSM 4017 / NBRC 107636 / OCM 62 / WeN5)</name>
    <name type="common">Methanohalophilus zhilinae</name>
    <dbReference type="NCBI Taxonomy" id="679901"/>
    <lineage>
        <taxon>Archaea</taxon>
        <taxon>Methanobacteriati</taxon>
        <taxon>Methanobacteriota</taxon>
        <taxon>Stenosarchaea group</taxon>
        <taxon>Methanomicrobia</taxon>
        <taxon>Methanosarcinales</taxon>
        <taxon>Methanosarcinaceae</taxon>
        <taxon>Methanosalsum</taxon>
    </lineage>
</organism>
<dbReference type="Pfam" id="PF13229">
    <property type="entry name" value="Beta_helix"/>
    <property type="match status" value="2"/>
</dbReference>
<accession>F7XNT1</accession>
<dbReference type="OrthoDB" id="137508at2157"/>
<feature type="domain" description="Right handed beta helix" evidence="5">
    <location>
        <begin position="435"/>
        <end position="568"/>
    </location>
</feature>
<keyword evidence="3" id="KW-0833">Ubl conjugation pathway</keyword>
<dbReference type="Gene3D" id="2.60.40.10">
    <property type="entry name" value="Immunoglobulins"/>
    <property type="match status" value="1"/>
</dbReference>
<dbReference type="InterPro" id="IPR006457">
    <property type="entry name" value="S_layer-rel_Mac"/>
</dbReference>
<dbReference type="STRING" id="679901.Mzhil_1438"/>
<evidence type="ECO:0000313" key="6">
    <source>
        <dbReference type="EMBL" id="AEH61282.1"/>
    </source>
</evidence>
<dbReference type="InterPro" id="IPR006626">
    <property type="entry name" value="PbH1"/>
</dbReference>
<dbReference type="SUPFAM" id="SSF51126">
    <property type="entry name" value="Pectin lyase-like"/>
    <property type="match status" value="3"/>
</dbReference>
<dbReference type="Gene3D" id="2.60.98.40">
    <property type="match status" value="4"/>
</dbReference>
<dbReference type="InterPro" id="IPR051550">
    <property type="entry name" value="SCF-Subunits/Alg-Epimerases"/>
</dbReference>
<dbReference type="EMBL" id="CP002101">
    <property type="protein sequence ID" value="AEH61282.1"/>
    <property type="molecule type" value="Genomic_DNA"/>
</dbReference>
<evidence type="ECO:0000256" key="3">
    <source>
        <dbReference type="ARBA" id="ARBA00022786"/>
    </source>
</evidence>
<name>F7XNT1_METZD</name>
<dbReference type="Gene3D" id="2.160.20.10">
    <property type="entry name" value="Single-stranded right-handed beta-helix, Pectin lyase-like"/>
    <property type="match status" value="3"/>
</dbReference>
<feature type="domain" description="Right handed beta helix" evidence="5">
    <location>
        <begin position="127"/>
        <end position="274"/>
    </location>
</feature>
<dbReference type="NCBIfam" id="TIGR01567">
    <property type="entry name" value="S_layer_rel_Mac"/>
    <property type="match status" value="3"/>
</dbReference>
<dbReference type="HOGENOM" id="CLU_234091_0_0_2"/>
<feature type="domain" description="S-layer family duplication" evidence="4">
    <location>
        <begin position="840"/>
        <end position="1088"/>
    </location>
</feature>
<sequence precursor="true">MNIVSKFGLILLMVLLFLVSSATAFDSSSSSNYHIVSMDGNGDYSTIQQAINNASSGDTIKVKSGYYSENVVVNKSLSLIGEKEQSFPTIDAGGTGSAIFIISDNCTIKYFNITGSGDDFSSGASDSGILVKSNNNNITNNIVYSNNYGIYVFENDYNHITNNRISDNKIGIYSLYANNNFLDSNQLKSNDEYGIFISNSNKTTVTNSTIFLSSKGIKTYNSADSSITNNIAKDNSIGFEVESSTLINNTATGNSNYGFNSKYSTLINNIAENNLAGFKIESSTLINNTAIGNTGSNFGYGFSSKSSTLSNNTAKHNLIGFYGESSILNDNIAFANSNYGFSVSSSELTNNNATMNSRGYYLNENNLLIKNKALKNNYYGIYSNNVGNLIFNCTISNNGPDSLGSGIFSYHPIVIIGNDIFGNSKGIDLIDSRNIISENQISNNTGDGIHLLRDSNEIYKNHILENGENGIYLKGDSNSIKNNMISNNSNNGLFLSYSDNNLISQNIIDYNGEFGVEISRSSNTRLNENEIKENNKGLIVADENSDSSTFQNNSFISNSEYNVFDSSGLNLWKYNYYSDYNGLDSNNDGYGDTPYYIEGNLLGLRDEYPSMQPYNVQIPDISTLRTDYSGASFILSPGESINLGHNSIKLRDIDVTYTKIWFEYRGVESSDKIVSVGEHFVITDSWNDRLIFRGYVNEISENTGEVTFTSFYQIRPEIILSSSDLQSIKKSAPTVSEVTVGEITHESAAIKFDVDQVDAKTEVRYGTNESLANYESKWDNSTDSTSRQISLTDLDDNTKYYYEVFAYNKVNESFNNSSGINDFNTRSVSGNRILQEGMALHYVWDGRSFSGFYYDLDTSVSSERMSIDLSEGSRNVADGNLRYITEPVITEFDYGGFGEYQVIGFMADRYFAGYTAATTAFVNRDISMMADGQLSKVLIDTDDRRSVFTGSSLVLEDGYEIDIVEIDVSGDSVFLTLKKNGTEVDSATLSSGDIYVYERDIGHTDDVPVIAAHISSVFRETEANAVFIEGIFQISDDYVSIEQGEKFGRMEISSISENSIEMRNNGSFNLRQGTTIDIMGDLKFIVADSGTIRFAPFVDITESGVHEIRGTVAENEGLTWTPLNFEGFYYDIDEGLMTESLELEYSGRYVGNGDLRYETVPALVSFEKSDFGSYEAIGFMAEKYFAGYTAATTAFVNRDISMMADGQLSKVLLDNDNRRNLYTGSSLVLEEGYVLRIQEIDLDGNNVLVSLTKDGSEVDSYAIVGAGQNYIYERDIGSTDDVPIIIVNIEDIIKDDEDVIIGGIFQISDVYQLIETGDKFGKMEVDSIIENRIVMTNDGGFSLSRGSTIDIMGDIKFKVADSSDIRYYPFINQDLDVESEPKPDKPMIASDIVHNITIEKQTPKFNFTTQNDESSWTYKIIDSFKDPYYVFDNGKFTKILIDNDETWDLEVGQSLSLAGGYAITPLQIDVDGEKVWIELTKDGTYIDDIIIDIGQNIDAYDKTWRYKQDIDGNADIVTLMVHVDEISTGNTNHVLINGIFQISKEIILIPDEFMLKNETIVESINSGDLVYNATVIDNKKPKFNFKTENNLDSWTYNTKDLFSEKYYVFGEGNYSQILIDSSDRWTLRVGQTFELKEGYAITPLQIDVDGNKIWLELTKNGQYVSDEIIDASLSTFDRTWIYKQDVMGEDDIGTLYIHVDQVFLGTVDSLCVIEGIFQISDELIQIEEGDDFSKMVVKQVTSDFIKMENNETILIPDNDVSKITQNTWIRGNKGSTAWYIYTNLSEDKKITPVEPDIEPEPEPVAEVDEVTLVQGDAYQINNYLIDARLITASGQTASFDVYEREEKIKSSMISVNESFTFGFEDDSEVKVELVKVDSSSGLLDRATIAISISGYSLRDLHTTEKIPYGDDPKFTDSIYTINLSQGWNLISTPQLPADPSIDSIFGNYDDILQPVYAWDPVSKQYYEPEKLELGKGYWVFALNKTDVEIK</sequence>
<dbReference type="InterPro" id="IPR011050">
    <property type="entry name" value="Pectin_lyase_fold/virulence"/>
</dbReference>
<feature type="domain" description="S-layer family duplication" evidence="4">
    <location>
        <begin position="1427"/>
        <end position="1549"/>
    </location>
</feature>
<dbReference type="InterPro" id="IPR039448">
    <property type="entry name" value="Beta_helix"/>
</dbReference>
<evidence type="ECO:0000259" key="5">
    <source>
        <dbReference type="Pfam" id="PF13229"/>
    </source>
</evidence>
<feature type="domain" description="S-layer family duplication" evidence="4">
    <location>
        <begin position="1561"/>
        <end position="1770"/>
    </location>
</feature>
<dbReference type="PANTHER" id="PTHR22990">
    <property type="entry name" value="F-BOX ONLY PROTEIN"/>
    <property type="match status" value="1"/>
</dbReference>
<evidence type="ECO:0000259" key="4">
    <source>
        <dbReference type="Pfam" id="PF07752"/>
    </source>
</evidence>
<dbReference type="PANTHER" id="PTHR22990:SF15">
    <property type="entry name" value="F-BOX ONLY PROTEIN 10"/>
    <property type="match status" value="1"/>
</dbReference>
<reference evidence="6 7" key="1">
    <citation type="submission" date="2010-07" db="EMBL/GenBank/DDBJ databases">
        <title>The complete genome of Methanosalsum zhilinae DSM 4017.</title>
        <authorList>
            <consortium name="US DOE Joint Genome Institute (JGI-PGF)"/>
            <person name="Lucas S."/>
            <person name="Copeland A."/>
            <person name="Lapidus A."/>
            <person name="Glavina del Rio T."/>
            <person name="Dalin E."/>
            <person name="Tice H."/>
            <person name="Bruce D."/>
            <person name="Goodwin L."/>
            <person name="Pitluck S."/>
            <person name="Kyrpides N."/>
            <person name="Mavromatis K."/>
            <person name="Ovchinnikova G."/>
            <person name="Daligault H."/>
            <person name="Detter J.C."/>
            <person name="Han C."/>
            <person name="Tapia R."/>
            <person name="Larimer F."/>
            <person name="Land M."/>
            <person name="Hauser L."/>
            <person name="Markowitz V."/>
            <person name="Cheng J.-F."/>
            <person name="Hugenholtz P."/>
            <person name="Woyke T."/>
            <person name="Wu D."/>
            <person name="Spring S."/>
            <person name="Schueler E."/>
            <person name="Brambilla E."/>
            <person name="Klenk H.-P."/>
            <person name="Eisen J.A."/>
        </authorList>
    </citation>
    <scope>NUCLEOTIDE SEQUENCE [LARGE SCALE GENOMIC DNA]</scope>
    <source>
        <strain evidence="7">DSM 4017 / NBRC 107636 / OCM 62 / WeN5</strain>
    </source>
</reference>
<dbReference type="NCBIfam" id="TIGR03804">
    <property type="entry name" value="para_beta_helix"/>
    <property type="match status" value="6"/>
</dbReference>
<feature type="domain" description="S-layer family duplication" evidence="4">
    <location>
        <begin position="1111"/>
        <end position="1361"/>
    </location>
</feature>
<dbReference type="KEGG" id="mzh:Mzhil_1438"/>
<keyword evidence="7" id="KW-1185">Reference proteome</keyword>
<dbReference type="GeneID" id="25395930"/>
<dbReference type="Gene3D" id="2.60.40.4190">
    <property type="match status" value="3"/>
</dbReference>
<keyword evidence="2" id="KW-0677">Repeat</keyword>
<dbReference type="SMART" id="SM00710">
    <property type="entry name" value="PbH1"/>
    <property type="match status" value="16"/>
</dbReference>
<proteinExistence type="predicted"/>
<dbReference type="InterPro" id="IPR013783">
    <property type="entry name" value="Ig-like_fold"/>
</dbReference>
<dbReference type="Proteomes" id="UP000006622">
    <property type="component" value="Chromosome"/>
</dbReference>
<evidence type="ECO:0000256" key="2">
    <source>
        <dbReference type="ARBA" id="ARBA00022737"/>
    </source>
</evidence>
<comment type="pathway">
    <text evidence="1">Protein modification; protein ubiquitination.</text>
</comment>
<evidence type="ECO:0000313" key="7">
    <source>
        <dbReference type="Proteomes" id="UP000006622"/>
    </source>
</evidence>
<protein>
    <submittedName>
        <fullName evidence="6">S-layer-related duplication domain protein</fullName>
    </submittedName>
</protein>
<dbReference type="InterPro" id="IPR022441">
    <property type="entry name" value="Para_beta_helix_rpt-2"/>
</dbReference>
<dbReference type="RefSeq" id="WP_013898719.1">
    <property type="nucleotide sequence ID" value="NC_015676.1"/>
</dbReference>
<dbReference type="Pfam" id="PF07752">
    <property type="entry name" value="S-layer"/>
    <property type="match status" value="4"/>
</dbReference>
<evidence type="ECO:0000256" key="1">
    <source>
        <dbReference type="ARBA" id="ARBA00004906"/>
    </source>
</evidence>